<dbReference type="OrthoDB" id="9807246at2"/>
<organism evidence="6 7">
    <name type="scientific">Ascidiaceihabitans donghaensis</name>
    <dbReference type="NCBI Taxonomy" id="1510460"/>
    <lineage>
        <taxon>Bacteria</taxon>
        <taxon>Pseudomonadati</taxon>
        <taxon>Pseudomonadota</taxon>
        <taxon>Alphaproteobacteria</taxon>
        <taxon>Rhodobacterales</taxon>
        <taxon>Paracoccaceae</taxon>
        <taxon>Ascidiaceihabitans</taxon>
    </lineage>
</organism>
<proteinExistence type="inferred from homology"/>
<dbReference type="GO" id="GO:0046872">
    <property type="term" value="F:metal ion binding"/>
    <property type="evidence" value="ECO:0007669"/>
    <property type="project" value="UniProtKB-KW"/>
</dbReference>
<comment type="similarity">
    <text evidence="1">Belongs to the Gfa family.</text>
</comment>
<dbReference type="RefSeq" id="WP_108829832.1">
    <property type="nucleotide sequence ID" value="NZ_OMOR01000001.1"/>
</dbReference>
<dbReference type="Pfam" id="PF04828">
    <property type="entry name" value="GFA"/>
    <property type="match status" value="1"/>
</dbReference>
<evidence type="ECO:0000256" key="2">
    <source>
        <dbReference type="ARBA" id="ARBA00022723"/>
    </source>
</evidence>
<dbReference type="Proteomes" id="UP000244880">
    <property type="component" value="Unassembled WGS sequence"/>
</dbReference>
<dbReference type="PROSITE" id="PS51891">
    <property type="entry name" value="CENP_V_GFA"/>
    <property type="match status" value="1"/>
</dbReference>
<evidence type="ECO:0000256" key="3">
    <source>
        <dbReference type="ARBA" id="ARBA00022833"/>
    </source>
</evidence>
<dbReference type="Gene3D" id="3.90.1590.10">
    <property type="entry name" value="glutathione-dependent formaldehyde- activating enzyme (gfa)"/>
    <property type="match status" value="1"/>
</dbReference>
<feature type="domain" description="CENP-V/GFA" evidence="5">
    <location>
        <begin position="2"/>
        <end position="117"/>
    </location>
</feature>
<keyword evidence="4 6" id="KW-0456">Lyase</keyword>
<evidence type="ECO:0000256" key="4">
    <source>
        <dbReference type="ARBA" id="ARBA00023239"/>
    </source>
</evidence>
<protein>
    <submittedName>
        <fullName evidence="6">Glutathione-dependent formaldehyde-activating enzyme</fullName>
        <ecNumber evidence="6">4.4.1.22</ecNumber>
    </submittedName>
</protein>
<sequence length="127" mass="13898">MKKGSCLCGGVQYELQGDLRNSVACHCVQCRKTSGHYVSATQVGPEQLTITKDETLSWYQSSPQAQRGFCNQCGSSLFWRHEADNGAVSVMSGTLDGATGITTEKHIFVADKGDYYNIADDVPQREQ</sequence>
<accession>A0A2R8BIJ7</accession>
<dbReference type="AlphaFoldDB" id="A0A2R8BIJ7"/>
<dbReference type="PANTHER" id="PTHR33337">
    <property type="entry name" value="GFA DOMAIN-CONTAINING PROTEIN"/>
    <property type="match status" value="1"/>
</dbReference>
<evidence type="ECO:0000313" key="6">
    <source>
        <dbReference type="EMBL" id="SPH22946.1"/>
    </source>
</evidence>
<evidence type="ECO:0000256" key="1">
    <source>
        <dbReference type="ARBA" id="ARBA00005495"/>
    </source>
</evidence>
<reference evidence="6 7" key="1">
    <citation type="submission" date="2018-03" db="EMBL/GenBank/DDBJ databases">
        <authorList>
            <person name="Keele B.F."/>
        </authorList>
    </citation>
    <scope>NUCLEOTIDE SEQUENCE [LARGE SCALE GENOMIC DNA]</scope>
    <source>
        <strain evidence="6 7">CECT 8599</strain>
    </source>
</reference>
<keyword evidence="7" id="KW-1185">Reference proteome</keyword>
<evidence type="ECO:0000313" key="7">
    <source>
        <dbReference type="Proteomes" id="UP000244880"/>
    </source>
</evidence>
<keyword evidence="2" id="KW-0479">Metal-binding</keyword>
<keyword evidence="3" id="KW-0862">Zinc</keyword>
<dbReference type="SUPFAM" id="SSF51316">
    <property type="entry name" value="Mss4-like"/>
    <property type="match status" value="1"/>
</dbReference>
<evidence type="ECO:0000259" key="5">
    <source>
        <dbReference type="PROSITE" id="PS51891"/>
    </source>
</evidence>
<dbReference type="EMBL" id="OMOR01000001">
    <property type="protein sequence ID" value="SPH22946.1"/>
    <property type="molecule type" value="Genomic_DNA"/>
</dbReference>
<dbReference type="InterPro" id="IPR011057">
    <property type="entry name" value="Mss4-like_sf"/>
</dbReference>
<name>A0A2R8BIJ7_9RHOB</name>
<gene>
    <name evidence="6" type="primary">gfa_1</name>
    <name evidence="6" type="ORF">ASD8599_03693</name>
</gene>
<dbReference type="InterPro" id="IPR006913">
    <property type="entry name" value="CENP-V/GFA"/>
</dbReference>
<dbReference type="PANTHER" id="PTHR33337:SF40">
    <property type="entry name" value="CENP-V_GFA DOMAIN-CONTAINING PROTEIN-RELATED"/>
    <property type="match status" value="1"/>
</dbReference>
<dbReference type="GO" id="GO:0051907">
    <property type="term" value="F:S-(hydroxymethyl)glutathione synthase activity"/>
    <property type="evidence" value="ECO:0007669"/>
    <property type="project" value="UniProtKB-EC"/>
</dbReference>
<dbReference type="EC" id="4.4.1.22" evidence="6"/>